<dbReference type="AlphaFoldDB" id="A0A2T5I671"/>
<accession>A0A2T5I671</accession>
<dbReference type="EMBL" id="QAOM01000042">
    <property type="protein sequence ID" value="PTQ79336.1"/>
    <property type="molecule type" value="Genomic_DNA"/>
</dbReference>
<evidence type="ECO:0000256" key="1">
    <source>
        <dbReference type="ARBA" id="ARBA00002286"/>
    </source>
</evidence>
<dbReference type="PROSITE" id="PS50994">
    <property type="entry name" value="INTEGRASE"/>
    <property type="match status" value="1"/>
</dbReference>
<dbReference type="Proteomes" id="UP000244161">
    <property type="component" value="Unassembled WGS sequence"/>
</dbReference>
<dbReference type="Gene3D" id="3.30.420.10">
    <property type="entry name" value="Ribonuclease H-like superfamily/Ribonuclease H"/>
    <property type="match status" value="1"/>
</dbReference>
<dbReference type="InterPro" id="IPR048020">
    <property type="entry name" value="Transpos_IS3"/>
</dbReference>
<dbReference type="Pfam" id="PF13333">
    <property type="entry name" value="rve_2"/>
    <property type="match status" value="1"/>
</dbReference>
<keyword evidence="4" id="KW-1185">Reference proteome</keyword>
<organism evidence="3 4">
    <name type="scientific">Trichococcus patagoniensis</name>
    <dbReference type="NCBI Taxonomy" id="382641"/>
    <lineage>
        <taxon>Bacteria</taxon>
        <taxon>Bacillati</taxon>
        <taxon>Bacillota</taxon>
        <taxon>Bacilli</taxon>
        <taxon>Lactobacillales</taxon>
        <taxon>Carnobacteriaceae</taxon>
        <taxon>Trichococcus</taxon>
    </lineage>
</organism>
<dbReference type="Pfam" id="PF13276">
    <property type="entry name" value="HTH_21"/>
    <property type="match status" value="1"/>
</dbReference>
<protein>
    <submittedName>
        <fullName evidence="3">Transposase InsO family protein</fullName>
    </submittedName>
</protein>
<dbReference type="NCBIfam" id="NF033516">
    <property type="entry name" value="transpos_IS3"/>
    <property type="match status" value="1"/>
</dbReference>
<dbReference type="PANTHER" id="PTHR46889:SF4">
    <property type="entry name" value="TRANSPOSASE INSO FOR INSERTION SEQUENCE ELEMENT IS911B-RELATED"/>
    <property type="match status" value="1"/>
</dbReference>
<reference evidence="3 4" key="1">
    <citation type="submission" date="2018-04" db="EMBL/GenBank/DDBJ databases">
        <title>Genomic Encyclopedia of Archaeal and Bacterial Type Strains, Phase II (KMG-II): from individual species to whole genera.</title>
        <authorList>
            <person name="Goeker M."/>
        </authorList>
    </citation>
    <scope>NUCLEOTIDE SEQUENCE [LARGE SCALE GENOMIC DNA]</scope>
    <source>
        <strain evidence="3 4">DSM 18806</strain>
    </source>
</reference>
<gene>
    <name evidence="3" type="ORF">C8U37_1421</name>
</gene>
<dbReference type="GO" id="GO:0015074">
    <property type="term" value="P:DNA integration"/>
    <property type="evidence" value="ECO:0007669"/>
    <property type="project" value="InterPro"/>
</dbReference>
<evidence type="ECO:0000259" key="2">
    <source>
        <dbReference type="PROSITE" id="PS50994"/>
    </source>
</evidence>
<dbReference type="InterPro" id="IPR050900">
    <property type="entry name" value="Transposase_IS3/IS150/IS904"/>
</dbReference>
<dbReference type="Pfam" id="PF00665">
    <property type="entry name" value="rve"/>
    <property type="match status" value="1"/>
</dbReference>
<name>A0A2T5I671_9LACT</name>
<feature type="domain" description="Integrase catalytic" evidence="2">
    <location>
        <begin position="109"/>
        <end position="274"/>
    </location>
</feature>
<comment type="function">
    <text evidence="1">Involved in the transposition of the insertion sequence.</text>
</comment>
<dbReference type="SUPFAM" id="SSF53098">
    <property type="entry name" value="Ribonuclease H-like"/>
    <property type="match status" value="1"/>
</dbReference>
<dbReference type="InterPro" id="IPR012337">
    <property type="entry name" value="RNaseH-like_sf"/>
</dbReference>
<dbReference type="InterPro" id="IPR025948">
    <property type="entry name" value="HTH-like_dom"/>
</dbReference>
<dbReference type="InterPro" id="IPR036397">
    <property type="entry name" value="RNaseH_sf"/>
</dbReference>
<evidence type="ECO:0000313" key="3">
    <source>
        <dbReference type="EMBL" id="PTQ79336.1"/>
    </source>
</evidence>
<dbReference type="GO" id="GO:0003676">
    <property type="term" value="F:nucleic acid binding"/>
    <property type="evidence" value="ECO:0007669"/>
    <property type="project" value="InterPro"/>
</dbReference>
<sequence>MQVMCEILHVTRSAYYRWLKQPHSPREIRNNQIAEVAKQIYEEHDDKGYRRIRDDLEGIYGITISDNRALRICRSQQIKSRIKHRANSITKGAQKPYHIAENHLNRNFRADAPNEKWLTDVTEFKYYEGPEIKKVYLSAILDLYDRRIVAYIISDRNDLPLVLQTFDAAIQKEPEAQPLFHSDRGFQYTSKKFCLRLETAGMLQSMSRVARCIDNGPMEGFWALIKREKYYRRKFTSRSSLVEMIHNYMEYYNNRRIQRKLHIMTPMEFHNHYFVAA</sequence>
<dbReference type="InterPro" id="IPR001584">
    <property type="entry name" value="Integrase_cat-core"/>
</dbReference>
<evidence type="ECO:0000313" key="4">
    <source>
        <dbReference type="Proteomes" id="UP000244161"/>
    </source>
</evidence>
<proteinExistence type="predicted"/>
<comment type="caution">
    <text evidence="3">The sequence shown here is derived from an EMBL/GenBank/DDBJ whole genome shotgun (WGS) entry which is preliminary data.</text>
</comment>
<dbReference type="PANTHER" id="PTHR46889">
    <property type="entry name" value="TRANSPOSASE INSF FOR INSERTION SEQUENCE IS3B-RELATED"/>
    <property type="match status" value="1"/>
</dbReference>